<evidence type="ECO:0000313" key="1">
    <source>
        <dbReference type="EMBL" id="MCP8899736.1"/>
    </source>
</evidence>
<name>A0A9X2I4A6_9GAMM</name>
<reference evidence="1" key="2">
    <citation type="submission" date="2023-01" db="EMBL/GenBank/DDBJ databases">
        <title>Gilvimarinus xylanilyticus HB14 isolated from Caulerpa lentillifera aquaculture base in Hainan, China.</title>
        <authorList>
            <person name="Zhang Y.-J."/>
        </authorList>
    </citation>
    <scope>NUCLEOTIDE SEQUENCE</scope>
    <source>
        <strain evidence="1">HB14</strain>
    </source>
</reference>
<accession>A0A9X2I4A6</accession>
<sequence length="158" mass="17400">MESLQAIELFAGLKPDGQPMVERLAVKVLPDDTVQLVRSPAFVKGLAGGDIIKAEPDKREFEIVQHSGNLSVRVYSKTDTGALADQLNGPVAKLGGELDFETPRMLIYTIHVSCGFTAIENVFNPINSENAMWLYGNVYDPADGVTPLNWWQEILKPE</sequence>
<protein>
    <submittedName>
        <fullName evidence="1">DUF4265 domain-containing protein</fullName>
    </submittedName>
</protein>
<dbReference type="EMBL" id="JAMFTH010000002">
    <property type="protein sequence ID" value="MCP8899736.1"/>
    <property type="molecule type" value="Genomic_DNA"/>
</dbReference>
<organism evidence="1 2">
    <name type="scientific">Gilvimarinus xylanilyticus</name>
    <dbReference type="NCBI Taxonomy" id="2944139"/>
    <lineage>
        <taxon>Bacteria</taxon>
        <taxon>Pseudomonadati</taxon>
        <taxon>Pseudomonadota</taxon>
        <taxon>Gammaproteobacteria</taxon>
        <taxon>Cellvibrionales</taxon>
        <taxon>Cellvibrionaceae</taxon>
        <taxon>Gilvimarinus</taxon>
    </lineage>
</organism>
<comment type="caution">
    <text evidence="1">The sequence shown here is derived from an EMBL/GenBank/DDBJ whole genome shotgun (WGS) entry which is preliminary data.</text>
</comment>
<dbReference type="AlphaFoldDB" id="A0A9X2I4A6"/>
<dbReference type="Proteomes" id="UP001139319">
    <property type="component" value="Unassembled WGS sequence"/>
</dbReference>
<gene>
    <name evidence="1" type="ORF">M6D89_10525</name>
</gene>
<evidence type="ECO:0000313" key="2">
    <source>
        <dbReference type="Proteomes" id="UP001139319"/>
    </source>
</evidence>
<proteinExistence type="predicted"/>
<dbReference type="RefSeq" id="WP_253968023.1">
    <property type="nucleotide sequence ID" value="NZ_JAMFTH010000002.1"/>
</dbReference>
<dbReference type="InterPro" id="IPR025361">
    <property type="entry name" value="DUF4265"/>
</dbReference>
<dbReference type="Pfam" id="PF14085">
    <property type="entry name" value="DUF4265"/>
    <property type="match status" value="1"/>
</dbReference>
<keyword evidence="2" id="KW-1185">Reference proteome</keyword>
<reference evidence="1" key="1">
    <citation type="submission" date="2022-05" db="EMBL/GenBank/DDBJ databases">
        <authorList>
            <person name="Sun H.-N."/>
        </authorList>
    </citation>
    <scope>NUCLEOTIDE SEQUENCE</scope>
    <source>
        <strain evidence="1">HB14</strain>
    </source>
</reference>